<feature type="chain" id="PRO_5043942067" description="VCBS repeat-containing protein" evidence="1">
    <location>
        <begin position="19"/>
        <end position="224"/>
    </location>
</feature>
<proteinExistence type="predicted"/>
<reference evidence="2" key="1">
    <citation type="submission" date="2022-01" db="EMBL/GenBank/DDBJ databases">
        <authorList>
            <person name="Lagorce A."/>
        </authorList>
    </citation>
    <scope>NUCLEOTIDE SEQUENCE</scope>
    <source>
        <strain evidence="2">Th15_F1_D04</strain>
    </source>
</reference>
<evidence type="ECO:0008006" key="4">
    <source>
        <dbReference type="Google" id="ProtNLM"/>
    </source>
</evidence>
<dbReference type="EMBL" id="CAKMTQ010000001">
    <property type="protein sequence ID" value="CAH1521686.1"/>
    <property type="molecule type" value="Genomic_DNA"/>
</dbReference>
<evidence type="ECO:0000313" key="2">
    <source>
        <dbReference type="EMBL" id="CAH1521686.1"/>
    </source>
</evidence>
<dbReference type="AlphaFoldDB" id="A0AAU9PZV5"/>
<protein>
    <recommendedName>
        <fullName evidence="4">VCBS repeat-containing protein</fullName>
    </recommendedName>
</protein>
<dbReference type="RefSeq" id="WP_409930177.1">
    <property type="nucleotide sequence ID" value="NZ_CAKMTQ010000001.1"/>
</dbReference>
<gene>
    <name evidence="2" type="ORF">THF1D04_11077</name>
</gene>
<keyword evidence="1" id="KW-0732">Signal</keyword>
<sequence length="224" mass="25589">MRNVFLALALTLTAGAFAQDNLVLDGSIRQLAPDGYIVLETIYGDLNKDSQEDVVLVIKGTDPKKIIIDEIRGELDLNKRGLVIALKNKQKYEVIVENLSCFYSEDEYGGVYFKPDILTSIEKGNLHILFAHGRYGHWRYNFHYQGSDFELIGYDSSANRGPIVEDVTSINYLTKKMLAKENINSDDEYADPVFKEKWESFSLNHRFRLSEIKDFSEFGDGVLR</sequence>
<dbReference type="Proteomes" id="UP001295420">
    <property type="component" value="Unassembled WGS sequence"/>
</dbReference>
<evidence type="ECO:0000313" key="3">
    <source>
        <dbReference type="Proteomes" id="UP001295420"/>
    </source>
</evidence>
<accession>A0AAU9PZV5</accession>
<organism evidence="2 3">
    <name type="scientific">Vibrio owensii</name>
    <dbReference type="NCBI Taxonomy" id="696485"/>
    <lineage>
        <taxon>Bacteria</taxon>
        <taxon>Pseudomonadati</taxon>
        <taxon>Pseudomonadota</taxon>
        <taxon>Gammaproteobacteria</taxon>
        <taxon>Vibrionales</taxon>
        <taxon>Vibrionaceae</taxon>
        <taxon>Vibrio</taxon>
    </lineage>
</organism>
<comment type="caution">
    <text evidence="2">The sequence shown here is derived from an EMBL/GenBank/DDBJ whole genome shotgun (WGS) entry which is preliminary data.</text>
</comment>
<feature type="signal peptide" evidence="1">
    <location>
        <begin position="1"/>
        <end position="18"/>
    </location>
</feature>
<name>A0AAU9PZV5_9VIBR</name>
<evidence type="ECO:0000256" key="1">
    <source>
        <dbReference type="SAM" id="SignalP"/>
    </source>
</evidence>